<evidence type="ECO:0000256" key="2">
    <source>
        <dbReference type="ARBA" id="ARBA00022514"/>
    </source>
</evidence>
<keyword evidence="2" id="KW-0202">Cytokine</keyword>
<dbReference type="GeneID" id="113985453"/>
<feature type="compositionally biased region" description="Polar residues" evidence="5">
    <location>
        <begin position="177"/>
        <end position="201"/>
    </location>
</feature>
<dbReference type="SMART" id="SM00199">
    <property type="entry name" value="SCY"/>
    <property type="match status" value="1"/>
</dbReference>
<dbReference type="AlphaFoldDB" id="A0A7R5KKB0"/>
<evidence type="ECO:0000256" key="5">
    <source>
        <dbReference type="SAM" id="MobiDB-lite"/>
    </source>
</evidence>
<feature type="region of interest" description="Disordered" evidence="5">
    <location>
        <begin position="118"/>
        <end position="137"/>
    </location>
</feature>
<evidence type="ECO:0000256" key="3">
    <source>
        <dbReference type="ARBA" id="ARBA00022525"/>
    </source>
</evidence>
<feature type="compositionally biased region" description="Polar residues" evidence="5">
    <location>
        <begin position="294"/>
        <end position="304"/>
    </location>
</feature>
<proteinExistence type="predicted"/>
<evidence type="ECO:0000256" key="1">
    <source>
        <dbReference type="ARBA" id="ARBA00004613"/>
    </source>
</evidence>
<gene>
    <name evidence="9" type="primary">CX3CL1</name>
</gene>
<keyword evidence="6" id="KW-0812">Transmembrane</keyword>
<dbReference type="SUPFAM" id="SSF54117">
    <property type="entry name" value="Interleukin 8-like chemokines"/>
    <property type="match status" value="1"/>
</dbReference>
<dbReference type="GO" id="GO:0008009">
    <property type="term" value="F:chemokine activity"/>
    <property type="evidence" value="ECO:0007669"/>
    <property type="project" value="InterPro"/>
</dbReference>
<dbReference type="GO" id="GO:0061844">
    <property type="term" value="P:antimicrobial humoral immune response mediated by antimicrobial peptide"/>
    <property type="evidence" value="ECO:0007669"/>
    <property type="project" value="TreeGrafter"/>
</dbReference>
<dbReference type="GO" id="GO:0070098">
    <property type="term" value="P:chemokine-mediated signaling pathway"/>
    <property type="evidence" value="ECO:0007669"/>
    <property type="project" value="TreeGrafter"/>
</dbReference>
<dbReference type="InterPro" id="IPR036048">
    <property type="entry name" value="Interleukin_8-like_sf"/>
</dbReference>
<dbReference type="InterPro" id="IPR039809">
    <property type="entry name" value="Chemokine_b/g/d"/>
</dbReference>
<dbReference type="RefSeq" id="XP_039236814.1">
    <property type="nucleotide sequence ID" value="XM_039380880.1"/>
</dbReference>
<dbReference type="GO" id="GO:0006954">
    <property type="term" value="P:inflammatory response"/>
    <property type="evidence" value="ECO:0007669"/>
    <property type="project" value="TreeGrafter"/>
</dbReference>
<feature type="transmembrane region" description="Helical" evidence="6">
    <location>
        <begin position="425"/>
        <end position="447"/>
    </location>
</feature>
<dbReference type="PANTHER" id="PTHR12015">
    <property type="entry name" value="SMALL INDUCIBLE CYTOKINE A"/>
    <property type="match status" value="1"/>
</dbReference>
<dbReference type="InParanoid" id="A0A7R5KKB0"/>
<dbReference type="InterPro" id="IPR001811">
    <property type="entry name" value="Chemokine_IL8-like_dom"/>
</dbReference>
<evidence type="ECO:0000313" key="9">
    <source>
        <dbReference type="RefSeq" id="XP_039236814.1"/>
    </source>
</evidence>
<keyword evidence="6" id="KW-0472">Membrane</keyword>
<dbReference type="CTD" id="6376"/>
<accession>A0A7R5KKB0</accession>
<dbReference type="CDD" id="cd00272">
    <property type="entry name" value="Chemokine_CC"/>
    <property type="match status" value="1"/>
</dbReference>
<sequence length="481" mass="51484">MCVSAPELLLCRRKSDNLEKPACSFLPCRPWDTAWKSCSWKNLLLQKQGQPKAPLKCSNECSGFTSLIAEKRIRSYRRTEPRCAKQAIILTTLKSKEFCADPEAEWVKKIVEKLDQKKATASPLRHDATSPEEAGDVQKQVGLPVRAPSQATAPTGFFQGTSTTAWERIHAPAARTEVSSKSPPARQDSTQLPAGSPSVTQEYAARSEVAPEANRDSSNSPASSTALTAGMDSSQPTPHPTARVHGFYNTMRSTEECAGHTANAAADVQDTTSPDSDSDPMATTKGSDKPLLSASESLDSTTARANAPDTASSSSRSDLPSTLDSVDIATPPDTPIPPDTSSVSTLNSTVATDKGASVHSNKVVGSSTDGSGTRTFDYSSPVGKQEPSDTLVFAGQAFSGQARVQTITDRPDDQPLSSFLSQTHFVIPVSVVSGVTICTVALVWLYLKFGMRPEESSREMVQGLLYQRAGHQNNAYPMEVI</sequence>
<feature type="compositionally biased region" description="Polar residues" evidence="5">
    <location>
        <begin position="358"/>
        <end position="378"/>
    </location>
</feature>
<name>A0A7R5KKB0_9PASS</name>
<dbReference type="Pfam" id="PF00048">
    <property type="entry name" value="IL8"/>
    <property type="match status" value="1"/>
</dbReference>
<keyword evidence="8" id="KW-1185">Reference proteome</keyword>
<feature type="compositionally biased region" description="Basic and acidic residues" evidence="5">
    <location>
        <begin position="118"/>
        <end position="129"/>
    </location>
</feature>
<comment type="subcellular location">
    <subcellularLocation>
        <location evidence="1">Secreted</location>
    </subcellularLocation>
</comment>
<evidence type="ECO:0000259" key="7">
    <source>
        <dbReference type="SMART" id="SM00199"/>
    </source>
</evidence>
<organism evidence="8 9">
    <name type="scientific">Pipra filicauda</name>
    <name type="common">Wire-tailed manakin</name>
    <dbReference type="NCBI Taxonomy" id="649802"/>
    <lineage>
        <taxon>Eukaryota</taxon>
        <taxon>Metazoa</taxon>
        <taxon>Chordata</taxon>
        <taxon>Craniata</taxon>
        <taxon>Vertebrata</taxon>
        <taxon>Euteleostomi</taxon>
        <taxon>Archelosauria</taxon>
        <taxon>Archosauria</taxon>
        <taxon>Dinosauria</taxon>
        <taxon>Saurischia</taxon>
        <taxon>Theropoda</taxon>
        <taxon>Coelurosauria</taxon>
        <taxon>Aves</taxon>
        <taxon>Neognathae</taxon>
        <taxon>Neoaves</taxon>
        <taxon>Telluraves</taxon>
        <taxon>Australaves</taxon>
        <taxon>Passeriformes</taxon>
        <taxon>Pipridae</taxon>
        <taxon>Pipra</taxon>
    </lineage>
</organism>
<feature type="compositionally biased region" description="Polar residues" evidence="5">
    <location>
        <begin position="216"/>
        <end position="236"/>
    </location>
</feature>
<protein>
    <submittedName>
        <fullName evidence="9">Fractalkine isoform X1</fullName>
    </submittedName>
</protein>
<keyword evidence="6" id="KW-1133">Transmembrane helix</keyword>
<evidence type="ECO:0000256" key="6">
    <source>
        <dbReference type="SAM" id="Phobius"/>
    </source>
</evidence>
<feature type="region of interest" description="Disordered" evidence="5">
    <location>
        <begin position="173"/>
        <end position="244"/>
    </location>
</feature>
<dbReference type="FunCoup" id="A0A7R5KKB0">
    <property type="interactions" value="116"/>
</dbReference>
<reference evidence="9" key="1">
    <citation type="submission" date="2025-08" db="UniProtKB">
        <authorList>
            <consortium name="RefSeq"/>
        </authorList>
    </citation>
    <scope>IDENTIFICATION</scope>
    <source>
        <tissue evidence="9">Muscle</tissue>
    </source>
</reference>
<evidence type="ECO:0000313" key="8">
    <source>
        <dbReference type="Proteomes" id="UP000504627"/>
    </source>
</evidence>
<dbReference type="GO" id="GO:0030335">
    <property type="term" value="P:positive regulation of cell migration"/>
    <property type="evidence" value="ECO:0007669"/>
    <property type="project" value="TreeGrafter"/>
</dbReference>
<keyword evidence="4" id="KW-0732">Signal</keyword>
<dbReference type="GO" id="GO:0048020">
    <property type="term" value="F:CCR chemokine receptor binding"/>
    <property type="evidence" value="ECO:0007669"/>
    <property type="project" value="TreeGrafter"/>
</dbReference>
<keyword evidence="3" id="KW-0964">Secreted</keyword>
<dbReference type="GO" id="GO:0005615">
    <property type="term" value="C:extracellular space"/>
    <property type="evidence" value="ECO:0007669"/>
    <property type="project" value="UniProtKB-KW"/>
</dbReference>
<dbReference type="Gene3D" id="2.40.50.40">
    <property type="match status" value="1"/>
</dbReference>
<dbReference type="Proteomes" id="UP000504627">
    <property type="component" value="Unplaced"/>
</dbReference>
<dbReference type="PANTHER" id="PTHR12015:SF183">
    <property type="entry name" value="C-C MOTIF CHEMOKINE 3"/>
    <property type="match status" value="1"/>
</dbReference>
<feature type="compositionally biased region" description="Low complexity" evidence="5">
    <location>
        <begin position="307"/>
        <end position="331"/>
    </location>
</feature>
<evidence type="ECO:0000256" key="4">
    <source>
        <dbReference type="ARBA" id="ARBA00022729"/>
    </source>
</evidence>
<feature type="domain" description="Chemokine interleukin-8-like" evidence="7">
    <location>
        <begin position="54"/>
        <end position="114"/>
    </location>
</feature>
<feature type="region of interest" description="Disordered" evidence="5">
    <location>
        <begin position="266"/>
        <end position="383"/>
    </location>
</feature>